<keyword evidence="3 6" id="KW-1133">Transmembrane helix</keyword>
<dbReference type="SUPFAM" id="SSF74653">
    <property type="entry name" value="TolA/TonB C-terminal domain"/>
    <property type="match status" value="1"/>
</dbReference>
<proteinExistence type="predicted"/>
<sequence>MFRGFLNKANALFLAIVVHVAFVAILLVSLDWSFKPISTKLAPDSPRIEPIQAMVVDGTKIEDELAKLKKQEQVARQAEETRLRELEQRAKAAEKRRKAEERKLADAKKKFEDERKRQREKIKKEKAKKEAERKRRKEQERRRKAKEKKAKEKEEAAKKAAARKKKEEERQRKEAERALESKLAEEQARREERLRDRYRREYIANIKSAVERNWIRTVATAKGLKCKLKVAQLPTGEVIDVSIIASSGNTAFDRSAVAAVFKSSPLPKPKDSSAFDRNVVLTFSPEN</sequence>
<evidence type="ECO:0000256" key="5">
    <source>
        <dbReference type="SAM" id="MobiDB-lite"/>
    </source>
</evidence>
<dbReference type="InterPro" id="IPR014161">
    <property type="entry name" value="Tol-Pal_TolA"/>
</dbReference>
<dbReference type="PROSITE" id="PS52015">
    <property type="entry name" value="TONB_CTD"/>
    <property type="match status" value="1"/>
</dbReference>
<dbReference type="GO" id="GO:0019534">
    <property type="term" value="F:toxin transmembrane transporter activity"/>
    <property type="evidence" value="ECO:0007669"/>
    <property type="project" value="InterPro"/>
</dbReference>
<protein>
    <submittedName>
        <fullName evidence="8">Colicin import membrane protein</fullName>
    </submittedName>
</protein>
<reference evidence="8" key="1">
    <citation type="submission" date="2019-02" db="EMBL/GenBank/DDBJ databases">
        <authorList>
            <person name="Gruber-Vodicka R. H."/>
            <person name="Seah K. B. B."/>
        </authorList>
    </citation>
    <scope>NUCLEOTIDE SEQUENCE</scope>
    <source>
        <strain evidence="8">BECK_S127</strain>
    </source>
</reference>
<feature type="compositionally biased region" description="Basic and acidic residues" evidence="5">
    <location>
        <begin position="149"/>
        <end position="158"/>
    </location>
</feature>
<evidence type="ECO:0000256" key="3">
    <source>
        <dbReference type="ARBA" id="ARBA00022989"/>
    </source>
</evidence>
<feature type="compositionally biased region" description="Basic and acidic residues" evidence="5">
    <location>
        <begin position="87"/>
        <end position="117"/>
    </location>
</feature>
<evidence type="ECO:0000259" key="7">
    <source>
        <dbReference type="PROSITE" id="PS52015"/>
    </source>
</evidence>
<feature type="compositionally biased region" description="Basic and acidic residues" evidence="5">
    <location>
        <begin position="165"/>
        <end position="190"/>
    </location>
</feature>
<dbReference type="Pfam" id="PF13103">
    <property type="entry name" value="TonB_2"/>
    <property type="match status" value="1"/>
</dbReference>
<dbReference type="EMBL" id="CAADHB010000026">
    <property type="protein sequence ID" value="VFK78819.1"/>
    <property type="molecule type" value="Genomic_DNA"/>
</dbReference>
<dbReference type="Gene3D" id="3.30.1150.10">
    <property type="match status" value="1"/>
</dbReference>
<dbReference type="AlphaFoldDB" id="A0A451BKI2"/>
<dbReference type="GO" id="GO:0043213">
    <property type="term" value="P:bacteriocin transport"/>
    <property type="evidence" value="ECO:0007669"/>
    <property type="project" value="InterPro"/>
</dbReference>
<dbReference type="InterPro" id="IPR037682">
    <property type="entry name" value="TonB_C"/>
</dbReference>
<organism evidence="8">
    <name type="scientific">Candidatus Kentrum sp. SD</name>
    <dbReference type="NCBI Taxonomy" id="2126332"/>
    <lineage>
        <taxon>Bacteria</taxon>
        <taxon>Pseudomonadati</taxon>
        <taxon>Pseudomonadota</taxon>
        <taxon>Gammaproteobacteria</taxon>
        <taxon>Candidatus Kentrum</taxon>
    </lineage>
</organism>
<evidence type="ECO:0000313" key="8">
    <source>
        <dbReference type="EMBL" id="VFK78819.1"/>
    </source>
</evidence>
<feature type="region of interest" description="Disordered" evidence="5">
    <location>
        <begin position="87"/>
        <end position="190"/>
    </location>
</feature>
<gene>
    <name evidence="8" type="ORF">BECKSD772D_GA0070982_102627</name>
</gene>
<dbReference type="InterPro" id="IPR006260">
    <property type="entry name" value="TonB/TolA_C"/>
</dbReference>
<dbReference type="GO" id="GO:0016020">
    <property type="term" value="C:membrane"/>
    <property type="evidence" value="ECO:0007669"/>
    <property type="project" value="UniProtKB-SubCell"/>
</dbReference>
<evidence type="ECO:0000256" key="4">
    <source>
        <dbReference type="ARBA" id="ARBA00023136"/>
    </source>
</evidence>
<accession>A0A451BKI2</accession>
<keyword evidence="4 6" id="KW-0472">Membrane</keyword>
<dbReference type="NCBIfam" id="TIGR01352">
    <property type="entry name" value="tonB_Cterm"/>
    <property type="match status" value="1"/>
</dbReference>
<dbReference type="NCBIfam" id="TIGR02794">
    <property type="entry name" value="tolA_full"/>
    <property type="match status" value="1"/>
</dbReference>
<feature type="domain" description="TonB C-terminal" evidence="7">
    <location>
        <begin position="198"/>
        <end position="287"/>
    </location>
</feature>
<name>A0A451BKI2_9GAMM</name>
<feature type="compositionally biased region" description="Basic and acidic residues" evidence="5">
    <location>
        <begin position="127"/>
        <end position="141"/>
    </location>
</feature>
<evidence type="ECO:0000256" key="2">
    <source>
        <dbReference type="ARBA" id="ARBA00022692"/>
    </source>
</evidence>
<feature type="transmembrane region" description="Helical" evidence="6">
    <location>
        <begin position="12"/>
        <end position="34"/>
    </location>
</feature>
<keyword evidence="2 6" id="KW-0812">Transmembrane</keyword>
<evidence type="ECO:0000256" key="6">
    <source>
        <dbReference type="SAM" id="Phobius"/>
    </source>
</evidence>
<comment type="subcellular location">
    <subcellularLocation>
        <location evidence="1">Membrane</location>
        <topology evidence="1">Single-pass membrane protein</topology>
    </subcellularLocation>
</comment>
<evidence type="ECO:0000256" key="1">
    <source>
        <dbReference type="ARBA" id="ARBA00004167"/>
    </source>
</evidence>